<dbReference type="Gene3D" id="2.60.120.10">
    <property type="entry name" value="Jelly Rolls"/>
    <property type="match status" value="1"/>
</dbReference>
<accession>A0A1E4TGG7</accession>
<feature type="domain" description="(S)-ureidoglycine aminohydrolase cupin" evidence="1">
    <location>
        <begin position="55"/>
        <end position="100"/>
    </location>
</feature>
<gene>
    <name evidence="2" type="ORF">CANCADRAFT_111165</name>
</gene>
<dbReference type="PANTHER" id="PTHR36169">
    <property type="entry name" value="ETHANOLAMINE UTILIZATION PROTEIN EUTQ"/>
    <property type="match status" value="1"/>
</dbReference>
<dbReference type="PANTHER" id="PTHR36169:SF1">
    <property type="entry name" value="ACETATE KINASE EUTQ"/>
    <property type="match status" value="1"/>
</dbReference>
<evidence type="ECO:0000313" key="3">
    <source>
        <dbReference type="Proteomes" id="UP000095023"/>
    </source>
</evidence>
<dbReference type="Proteomes" id="UP000095023">
    <property type="component" value="Unassembled WGS sequence"/>
</dbReference>
<protein>
    <recommendedName>
        <fullName evidence="1">(S)-ureidoglycine aminohydrolase cupin domain-containing protein</fullName>
    </recommendedName>
</protein>
<name>A0A1E4TGG7_9ASCO</name>
<dbReference type="InterPro" id="IPR008579">
    <property type="entry name" value="UGlyAH_Cupin_dom"/>
</dbReference>
<sequence>MPKINYYPQAQKEYKPPLISSTNAFLGDVFNSKDSGDLQISAGFYRQEKGEPLVYTYTYHEMKIVVEGGMKLTDETGYSIEVKPGDVLYFEPGTTVTFDSPDYCLAFFVGRRTPDGA</sequence>
<reference evidence="3" key="1">
    <citation type="submission" date="2016-02" db="EMBL/GenBank/DDBJ databases">
        <title>Comparative genomics of biotechnologically important yeasts.</title>
        <authorList>
            <consortium name="DOE Joint Genome Institute"/>
            <person name="Riley R."/>
            <person name="Haridas S."/>
            <person name="Wolfe K.H."/>
            <person name="Lopes M.R."/>
            <person name="Hittinger C.T."/>
            <person name="Goker M."/>
            <person name="Salamov A."/>
            <person name="Wisecaver J."/>
            <person name="Long T.M."/>
            <person name="Aerts A.L."/>
            <person name="Barry K."/>
            <person name="Choi C."/>
            <person name="Clum A."/>
            <person name="Coughlan A.Y."/>
            <person name="Deshpande S."/>
            <person name="Douglass A.P."/>
            <person name="Hanson S.J."/>
            <person name="Klenk H.-P."/>
            <person name="Labutti K."/>
            <person name="Lapidus A."/>
            <person name="Lindquist E."/>
            <person name="Lipzen A."/>
            <person name="Meier-Kolthoff J.P."/>
            <person name="Ohm R.A."/>
            <person name="Otillar R.P."/>
            <person name="Pangilinan J."/>
            <person name="Peng Y."/>
            <person name="Rokas A."/>
            <person name="Rosa C.A."/>
            <person name="Scheuner C."/>
            <person name="Sibirny A.A."/>
            <person name="Slot J.C."/>
            <person name="Stielow J.B."/>
            <person name="Sun H."/>
            <person name="Kurtzman C.P."/>
            <person name="Blackwell M."/>
            <person name="Jeffries T.W."/>
            <person name="Grigoriev I.V."/>
        </authorList>
    </citation>
    <scope>NUCLEOTIDE SEQUENCE [LARGE SCALE GENOMIC DNA]</scope>
    <source>
        <strain evidence="3">NRRL Y-17796</strain>
    </source>
</reference>
<dbReference type="InterPro" id="IPR011051">
    <property type="entry name" value="RmlC_Cupin_sf"/>
</dbReference>
<evidence type="ECO:0000313" key="2">
    <source>
        <dbReference type="EMBL" id="ODV90803.1"/>
    </source>
</evidence>
<proteinExistence type="predicted"/>
<dbReference type="AlphaFoldDB" id="A0A1E4TGG7"/>
<keyword evidence="3" id="KW-1185">Reference proteome</keyword>
<dbReference type="Pfam" id="PF05899">
    <property type="entry name" value="Cupin_3"/>
    <property type="match status" value="1"/>
</dbReference>
<dbReference type="SUPFAM" id="SSF51182">
    <property type="entry name" value="RmlC-like cupins"/>
    <property type="match status" value="1"/>
</dbReference>
<dbReference type="InterPro" id="IPR014710">
    <property type="entry name" value="RmlC-like_jellyroll"/>
</dbReference>
<dbReference type="OrthoDB" id="4985585at2759"/>
<dbReference type="CDD" id="cd02228">
    <property type="entry name" value="cupin_EutQ"/>
    <property type="match status" value="1"/>
</dbReference>
<organism evidence="2 3">
    <name type="scientific">Tortispora caseinolytica NRRL Y-17796</name>
    <dbReference type="NCBI Taxonomy" id="767744"/>
    <lineage>
        <taxon>Eukaryota</taxon>
        <taxon>Fungi</taxon>
        <taxon>Dikarya</taxon>
        <taxon>Ascomycota</taxon>
        <taxon>Saccharomycotina</taxon>
        <taxon>Trigonopsidomycetes</taxon>
        <taxon>Trigonopsidales</taxon>
        <taxon>Trigonopsidaceae</taxon>
        <taxon>Tortispora</taxon>
    </lineage>
</organism>
<dbReference type="InterPro" id="IPR010424">
    <property type="entry name" value="EutQ"/>
</dbReference>
<evidence type="ECO:0000259" key="1">
    <source>
        <dbReference type="Pfam" id="PF05899"/>
    </source>
</evidence>
<dbReference type="EMBL" id="KV453842">
    <property type="protein sequence ID" value="ODV90803.1"/>
    <property type="molecule type" value="Genomic_DNA"/>
</dbReference>